<keyword evidence="2" id="KW-1185">Reference proteome</keyword>
<gene>
    <name evidence="1" type="ORF">NC992_11640</name>
</gene>
<accession>A0ABV0K431</accession>
<protein>
    <submittedName>
        <fullName evidence="1">DUF4278 domain-containing protein</fullName>
    </submittedName>
</protein>
<evidence type="ECO:0000313" key="2">
    <source>
        <dbReference type="Proteomes" id="UP001482513"/>
    </source>
</evidence>
<evidence type="ECO:0000313" key="1">
    <source>
        <dbReference type="EMBL" id="MEP0947526.1"/>
    </source>
</evidence>
<sequence>MKLTYRGVSYDYNPPVVESNLTDEVGKFRGVDIRFRTVKKATVQQPTLDLVYRGVGYQTGTPKASPVVEAVPVAVASTVPAIAAPAMATALSTEDKARMSMMNRHRSVKQRQQSMLARLATEAGLPAEAAQYWNHIQGKVHPSFWATYSRSGAAAS</sequence>
<reference evidence="1 2" key="1">
    <citation type="submission" date="2022-04" db="EMBL/GenBank/DDBJ databases">
        <title>Positive selection, recombination, and allopatry shape intraspecific diversity of widespread and dominant cyanobacteria.</title>
        <authorList>
            <person name="Wei J."/>
            <person name="Shu W."/>
            <person name="Hu C."/>
        </authorList>
    </citation>
    <scope>NUCLEOTIDE SEQUENCE [LARGE SCALE GENOMIC DNA]</scope>
    <source>
        <strain evidence="1 2">DQ-A4</strain>
    </source>
</reference>
<dbReference type="RefSeq" id="WP_190702600.1">
    <property type="nucleotide sequence ID" value="NZ_JAMPKX010000004.1"/>
</dbReference>
<name>A0ABV0K431_9CYAN</name>
<dbReference type="EMBL" id="JAMPKX010000004">
    <property type="protein sequence ID" value="MEP0947526.1"/>
    <property type="molecule type" value="Genomic_DNA"/>
</dbReference>
<proteinExistence type="predicted"/>
<dbReference type="Proteomes" id="UP001482513">
    <property type="component" value="Unassembled WGS sequence"/>
</dbReference>
<organism evidence="1 2">
    <name type="scientific">Leptolyngbya subtilissima DQ-A4</name>
    <dbReference type="NCBI Taxonomy" id="2933933"/>
    <lineage>
        <taxon>Bacteria</taxon>
        <taxon>Bacillati</taxon>
        <taxon>Cyanobacteriota</taxon>
        <taxon>Cyanophyceae</taxon>
        <taxon>Leptolyngbyales</taxon>
        <taxon>Leptolyngbyaceae</taxon>
        <taxon>Leptolyngbya group</taxon>
        <taxon>Leptolyngbya</taxon>
    </lineage>
</organism>
<dbReference type="InterPro" id="IPR025458">
    <property type="entry name" value="DUF4278"/>
</dbReference>
<dbReference type="Pfam" id="PF14105">
    <property type="entry name" value="DUF4278"/>
    <property type="match status" value="1"/>
</dbReference>
<comment type="caution">
    <text evidence="1">The sequence shown here is derived from an EMBL/GenBank/DDBJ whole genome shotgun (WGS) entry which is preliminary data.</text>
</comment>